<dbReference type="GeneID" id="42858829"/>
<protein>
    <recommendedName>
        <fullName evidence="3">DUF4313 domain-containing protein</fullName>
    </recommendedName>
</protein>
<name>A0A0D8J0K3_9FIRM</name>
<keyword evidence="2" id="KW-1185">Reference proteome</keyword>
<organism evidence="1 2">
    <name type="scientific">Ruthenibacterium lactatiformans</name>
    <dbReference type="NCBI Taxonomy" id="1550024"/>
    <lineage>
        <taxon>Bacteria</taxon>
        <taxon>Bacillati</taxon>
        <taxon>Bacillota</taxon>
        <taxon>Clostridia</taxon>
        <taxon>Eubacteriales</taxon>
        <taxon>Oscillospiraceae</taxon>
        <taxon>Ruthenibacterium</taxon>
    </lineage>
</organism>
<dbReference type="EMBL" id="JXXK01000010">
    <property type="protein sequence ID" value="KJF40081.1"/>
    <property type="molecule type" value="Genomic_DNA"/>
</dbReference>
<accession>A0A0D8J0K3</accession>
<sequence>MNILDDRSFINSSSTKWMDRGYAREDVHSLRLQYLYTEEQQEANRQMSDASPDQAYHNIRRAAESRNAVMASVMAAIAREFICYQYEAEDPAPYGSPAWDLFFWCNDFSNTLHGYGLSGRDYSYFTLTFNSAQTVEQRAGVCGRVLDFLETQFSSNPNLVVAVQRTIWYDERKIFADAKKIQHLLDGRRYTYNSKEGKFFMEDGQLFFHPKYARRYNYRVGPSDILSICWELDLIPNVGTAPVKAPAPAWGNHGPLTFPYEKYGAIHPIQLKISAYMDGNLSIAMLTWENGYGEPWASLTVNLEGTRQKDCAFINTNGDPDFPVWLIRHGLAIPTGIVQHSGNCKYPEYRFRAERLQQIDAEGYSGYLALQNGRHSA</sequence>
<evidence type="ECO:0000313" key="2">
    <source>
        <dbReference type="Proteomes" id="UP000032483"/>
    </source>
</evidence>
<evidence type="ECO:0008006" key="3">
    <source>
        <dbReference type="Google" id="ProtNLM"/>
    </source>
</evidence>
<proteinExistence type="predicted"/>
<dbReference type="PATRIC" id="fig|1550024.3.peg.2033"/>
<dbReference type="InterPro" id="IPR025462">
    <property type="entry name" value="DUF4313"/>
</dbReference>
<dbReference type="AlphaFoldDB" id="A0A0D8J0K3"/>
<dbReference type="Proteomes" id="UP000032483">
    <property type="component" value="Unassembled WGS sequence"/>
</dbReference>
<dbReference type="RefSeq" id="WP_050005289.1">
    <property type="nucleotide sequence ID" value="NZ_JXXK01000010.1"/>
</dbReference>
<gene>
    <name evidence="1" type="ORF">TQ39_08940</name>
</gene>
<reference evidence="1" key="1">
    <citation type="submission" date="2015-02" db="EMBL/GenBank/DDBJ databases">
        <title>A novel member of the family Ruminococcaceae isolated from human feces.</title>
        <authorList>
            <person name="Shkoporov A.N."/>
            <person name="Chaplin A.V."/>
            <person name="Motuzova O.V."/>
            <person name="Kafarskaia L.I."/>
            <person name="Khokhlova E.V."/>
            <person name="Efimov B.A."/>
        </authorList>
    </citation>
    <scope>NUCLEOTIDE SEQUENCE [LARGE SCALE GENOMIC DNA]</scope>
    <source>
        <strain evidence="1">585-1</strain>
    </source>
</reference>
<evidence type="ECO:0000313" key="1">
    <source>
        <dbReference type="EMBL" id="KJF40081.1"/>
    </source>
</evidence>
<dbReference type="Pfam" id="PF14190">
    <property type="entry name" value="DUF4313"/>
    <property type="match status" value="1"/>
</dbReference>
<comment type="caution">
    <text evidence="1">The sequence shown here is derived from an EMBL/GenBank/DDBJ whole genome shotgun (WGS) entry which is preliminary data.</text>
</comment>